<feature type="domain" description="Fibronectin type-III" evidence="3">
    <location>
        <begin position="1978"/>
        <end position="2076"/>
    </location>
</feature>
<reference evidence="4 5" key="1">
    <citation type="submission" date="2019-01" db="EMBL/GenBank/DDBJ databases">
        <title>A draft genome assembly of the solar-powered sea slug Elysia chlorotica.</title>
        <authorList>
            <person name="Cai H."/>
            <person name="Li Q."/>
            <person name="Fang X."/>
            <person name="Li J."/>
            <person name="Curtis N.E."/>
            <person name="Altenburger A."/>
            <person name="Shibata T."/>
            <person name="Feng M."/>
            <person name="Maeda T."/>
            <person name="Schwartz J.A."/>
            <person name="Shigenobu S."/>
            <person name="Lundholm N."/>
            <person name="Nishiyama T."/>
            <person name="Yang H."/>
            <person name="Hasebe M."/>
            <person name="Li S."/>
            <person name="Pierce S.K."/>
            <person name="Wang J."/>
        </authorList>
    </citation>
    <scope>NUCLEOTIDE SEQUENCE [LARGE SCALE GENOMIC DNA]</scope>
    <source>
        <strain evidence="4">EC2010</strain>
        <tissue evidence="4">Whole organism of an adult</tissue>
    </source>
</reference>
<evidence type="ECO:0000313" key="4">
    <source>
        <dbReference type="EMBL" id="RUS88738.1"/>
    </source>
</evidence>
<feature type="region of interest" description="Disordered" evidence="2">
    <location>
        <begin position="3348"/>
        <end position="3389"/>
    </location>
</feature>
<feature type="domain" description="Fibronectin type-III" evidence="3">
    <location>
        <begin position="2582"/>
        <end position="2671"/>
    </location>
</feature>
<proteinExistence type="predicted"/>
<feature type="region of interest" description="Disordered" evidence="2">
    <location>
        <begin position="1182"/>
        <end position="1258"/>
    </location>
</feature>
<feature type="compositionally biased region" description="Polar residues" evidence="2">
    <location>
        <begin position="1270"/>
        <end position="1283"/>
    </location>
</feature>
<feature type="region of interest" description="Disordered" evidence="2">
    <location>
        <begin position="1766"/>
        <end position="1787"/>
    </location>
</feature>
<protein>
    <recommendedName>
        <fullName evidence="3">Fibronectin type-III domain-containing protein</fullName>
    </recommendedName>
</protein>
<dbReference type="InterPro" id="IPR008972">
    <property type="entry name" value="Cupredoxin"/>
</dbReference>
<comment type="caution">
    <text evidence="4">The sequence shown here is derived from an EMBL/GenBank/DDBJ whole genome shotgun (WGS) entry which is preliminary data.</text>
</comment>
<accession>A0A3S1ACY7</accession>
<dbReference type="CDD" id="cd00063">
    <property type="entry name" value="FN3"/>
    <property type="match status" value="5"/>
</dbReference>
<dbReference type="SUPFAM" id="SSF49265">
    <property type="entry name" value="Fibronectin type III"/>
    <property type="match status" value="6"/>
</dbReference>
<feature type="region of interest" description="Disordered" evidence="2">
    <location>
        <begin position="1138"/>
        <end position="1160"/>
    </location>
</feature>
<feature type="region of interest" description="Disordered" evidence="2">
    <location>
        <begin position="1270"/>
        <end position="1289"/>
    </location>
</feature>
<feature type="region of interest" description="Disordered" evidence="2">
    <location>
        <begin position="3285"/>
        <end position="3327"/>
    </location>
</feature>
<dbReference type="PANTHER" id="PTHR46708:SF2">
    <property type="entry name" value="FIBRONECTIN TYPE-III DOMAIN-CONTAINING PROTEIN"/>
    <property type="match status" value="1"/>
</dbReference>
<feature type="compositionally biased region" description="Low complexity" evidence="2">
    <location>
        <begin position="3305"/>
        <end position="3315"/>
    </location>
</feature>
<evidence type="ECO:0000259" key="3">
    <source>
        <dbReference type="PROSITE" id="PS50853"/>
    </source>
</evidence>
<dbReference type="Gene3D" id="3.40.30.10">
    <property type="entry name" value="Glutaredoxin"/>
    <property type="match status" value="1"/>
</dbReference>
<dbReference type="InterPro" id="IPR036116">
    <property type="entry name" value="FN3_sf"/>
</dbReference>
<dbReference type="Pfam" id="PF00041">
    <property type="entry name" value="fn3"/>
    <property type="match status" value="3"/>
</dbReference>
<dbReference type="InterPro" id="IPR026876">
    <property type="entry name" value="Fn3_assoc_repeat"/>
</dbReference>
<dbReference type="SUPFAM" id="SSF49503">
    <property type="entry name" value="Cupredoxins"/>
    <property type="match status" value="2"/>
</dbReference>
<dbReference type="PROSITE" id="PS50853">
    <property type="entry name" value="FN3"/>
    <property type="match status" value="6"/>
</dbReference>
<keyword evidence="1" id="KW-0677">Repeat</keyword>
<feature type="region of interest" description="Disordered" evidence="2">
    <location>
        <begin position="1"/>
        <end position="65"/>
    </location>
</feature>
<sequence>MGSGASKENELVGGDGGDHSRQVQSQAAMSDAPGSRSQASFSGRPIRSHLSQQGRMSAIAESSRSRSSRVEGYDVNIVQITKDGFSTNDVTIMEGQVVNFVWDETCSPVMTLMQVVYDGENLRQVVGGYSAAPNDCRGEYDLLFGLEGEYKFAINKIRCTPFSVIVKRRTELIADVTDEGFNPPIICLDQGHTVRWSWKGCETPHTVNEVHYVMEKGCLRRQQGKNQNMVATVTGTHRQTFNRPGMHYFRTESSELGSWHMCIVCVRAAPREYKVEVLDRTFSPMILLIEEGDRVWWGWDRNKCQKLHHVYQIDAPPLDHRDDAPYEPKADGFKWHHNPSKQGLMSHQFKEAGVYYFSDQNYDEAAEYIGTIIVKPKAREHQVELKGKGFNPDILYAQTGDRLWWLWDGDAVASVKETLLVLEEDKVLNPVSPKALEQEDESLLQSLDEDAIRLMTRAGLATTSFTTIGVYTYKVSDVGDSFGAGSVIVNPGAKSHTIHLTDTGFEPKVVTIRPNDRVWWVWQSGKKQHNVVQVSHQGTHIPNGFCSGLPRDSPSAFYHQFRSPGVFYYISKSLPKVFGAVVVTTQPQVHEITVGSEMRPDPITIQMHDIVCWVFKQAVAQGVTTVDTVDKILDAHLTNIPIAARRCIGQAVSKIGITHFHSRSFQRGGKQKGAMEETRLSSAVCDERNDYNFIKVNKRGFHPQEVFLQKGESVMWTWKGSDESHNIIHVTDPNSEAPLSVIQGAKSFNSGKLLENNCFLYTFDEAGDFAVASQGAPGFSCVIHVKENIARTSEPYITSDAKGGTVERYHRLDLATSTQGADIYYTTDGSRPSLHLDATKHYRQDKGVRLKESGLCFVRAIAVKSGQVVSHPFTSKRYWVLSGGENNEVSIDDNSNSQEVEAKQTTTWDWWGCRPHIKGCFTGPGTIEVFWELPGSEHAKDQIKGALLIKMKTTKVLFSYPSILQMNSFLSLSLALSVYPSVYLSVNLSNLKCPIENDSGGPVISLVKTDKPDSLAIVWMAIDKPDLAIDGYLIYLNDQQCGPKLVPDPESNRCKVVIGSCDLNSEYRIYVQALIANSKLTRMSNVLEISLPLDTTHFRYPPLKDRLEEEDLYQEYIEVAEGAGYMKAMDDPDNVIWETETDSTSGTDSEEDREQEIKQKNTLITGLGRLTWLKQNVYHLSETETETGSTETESSGEEEGEKAYTTVVAKSDSNHSQTITFPRPPVQPAPQAALQASASESDGEGSSGTETEENTGRAGRRVLYLDAASNVASHDPNAQSYSARTPREDVQVERAAVLGSEASRPPPTRTGLAVIEVQKTVALDMAGREVKDTGDISEKTKLAVSTERMSMLRVGEGELVPGDNDGLLPSPSIMVESVDRFSALVGWELSRDLDPQYKLQLFVVNIVGTKFSSKINSDISFECNLVEQGKQVRGVQHCWNIQPGTSQCRIQGLHSGHTYRMYVIANYSMAKGNKPCEIQTTSSVLYYTTMGPPKSPTGPNHRLLYQQSDDSESLTLLYWEAPVMENGLKVKGFQIYVDGHPLGSRRGADVRQMVVNNLVPGKTLRVHLVAVSEFADQESEPSRSVHITCPVRPPAPAQYCSIKCVLRIALLSHSIFIDGKWHGEVKANSLADKQGYQFYLTDLSSDQSYDVSVKAVAGERQIDPYAAHTYCLSESPMSNIVPVMAPAAPKSPKLRLEGLHPDGIDVTWQCPQQHGDANISGYQMLKNGKLYGSIIPADVNSLRIRDVTLGEKIELQLIALTEHPVGKQERRADADRDSGKGSSQHEEKNADVFTFSLIPALSHSVFPPRPADVFTFSLIPALSLSVFPPRPADVFTGERYSGCKPGPKLVVHYTGLVCAPAQVWCEKVTGHSALIVWNKSGDSKAHFLRPDSYQVTWWPGDRAQEEIQSDSTTDDHLLITGLRPSTSYTIVVEARKMEKYTDFDEGVSIHETPDGLNAFILSSKSEQLQVKTASPPEPPSNVGVVALTCHSLKVGWDPPKEHGSEIIGIRVECLSLEPTVLVVQRHLCNGLPVTAEVTGLNEKTDYLLKVMAVTEEYFDRLPEKHRLKPLRGFPQDVLASREESPWLPSSSVLVKTSGTEPPCNVRVATATTTSMTLNWTPPLVHGSNKLTGQIVRWTDVKKSRRNGSGPGETAPGDEELQVASHVNLLATEDSLTIDDLQPGAQYRVVIEAVVSVKTSLDPDAWDGSSVEKFRRTAHVMGRPFYARTRAPIEPPRVLVTSFTQMSAGLYWEKPPLMSVVGKEQDGTPKYLRRYLQGYKLEINGKLQCCLGPESNSCTLTKCKPGRSYSVVLVAMTCTDEGRKARKHKFKSYYKSVDGKEIDYTALLQDDDNLDESPSDPVEVTLPKDQDGFLKTLEAKFEPQSSGGDNKTFGDISLSWTVQGKTSLVKQFNIVWYCLDDRVIQTKFVGPEMRRCTIPVTRVKTVYHMKVEPAYYTDVLAQNAQEVMIMVPGPPDSPEIFLRSVDIDEFCIEWGEPRLFGGVKVKGYQVYLNDKKAGNELNASYNKATIPCRPYRTYRVNVVALSDHPDHTDSHKSNTLVVCPSGSGHNQDALADDSIVDDVGIPVTVSKVTENGIHLDWSRFSETEEVSFYRVQWSSVAQPEQREVKLSNKDSNCVINKCLPGTTHFVRIVACNVNNQILDKSRQLTVQTSAPPDAPKLSVRACNFRYIAIQWDKPTTYGDALVTGYKVYVNGIIEAVLAADQLSYTYTQGKWCHEYAFQVQALTAGDHLNSKPSEALVVTWPGSKAPAIKRLPSVSSSTLKVGWDQPYLTEGLKIKHYMLCCIEEGTEKLVQSIGPIHPDSREGEFKNLKKGSYSVYLEIHLYGTDSVIRSEAMRMQPALCPDPPQVTVTLVGLEERRQIEKFTCDLVNKRDRLIRQVGHKLKRIGALSHPLRAEKNEDIVFGAHSLTRIEELLEECFNALENYTGQLTTHLSWQCPQSNPDLQLAGYKVLVDGKQYGSPMHAGVRTVRVQLGLEQPMYRLSMVASSEKPQGTSPESNIVEVLSMPFKPFSFYCYHAIHSKDVKYPSYGCCKYQDSISYERQVAKKLANQGLLHKQVPPPSCSLLDIFDGEYKPLMANHSARCPTVMLFWTPWCLSSQKMMDHFVHFAKDNTKEMTYMAVTCGQSGTSTDSRKSLAHSITSNSWREDRVVWHVTSECASNVYETLNSINRSNSGYRIEHESAREKYMDLTELLGIAGVPTFLFIHPDGHIAWHGRYCVFDYASFEAFLRHTLSEVMRQPCPVFNCDICKSDTTVDEDAMALHMPQVSRSSNTRHVVPAPRPSSPDSTSDPQGSRPDLKYASVGGYTDSVGGTERVFMSRIGGVIPANATPTRARHPLQRSPSPTRQRRKRQTHSISVNKRPYSASSGGAAMLERSPYMACVAPHLHQPHTVKPRPASAKKLLHYV</sequence>
<dbReference type="InterPro" id="IPR003961">
    <property type="entry name" value="FN3_dom"/>
</dbReference>
<feature type="compositionally biased region" description="Low complexity" evidence="2">
    <location>
        <begin position="1229"/>
        <end position="1240"/>
    </location>
</feature>
<feature type="domain" description="Fibronectin type-III" evidence="3">
    <location>
        <begin position="2101"/>
        <end position="2212"/>
    </location>
</feature>
<dbReference type="STRING" id="188477.A0A3S1ACY7"/>
<evidence type="ECO:0000313" key="5">
    <source>
        <dbReference type="Proteomes" id="UP000271974"/>
    </source>
</evidence>
<dbReference type="InterPro" id="IPR050991">
    <property type="entry name" value="ECM_Regulatory_Proteins"/>
</dbReference>
<dbReference type="Proteomes" id="UP000271974">
    <property type="component" value="Unassembled WGS sequence"/>
</dbReference>
<dbReference type="Gene3D" id="2.60.40.420">
    <property type="entry name" value="Cupredoxins - blue copper proteins"/>
    <property type="match status" value="3"/>
</dbReference>
<dbReference type="Pfam" id="PF13287">
    <property type="entry name" value="Fn3_assoc"/>
    <property type="match status" value="1"/>
</dbReference>
<dbReference type="SMART" id="SM00060">
    <property type="entry name" value="FN3"/>
    <property type="match status" value="11"/>
</dbReference>
<dbReference type="OrthoDB" id="10036029at2759"/>
<organism evidence="4 5">
    <name type="scientific">Elysia chlorotica</name>
    <name type="common">Eastern emerald elysia</name>
    <name type="synonym">Sea slug</name>
    <dbReference type="NCBI Taxonomy" id="188477"/>
    <lineage>
        <taxon>Eukaryota</taxon>
        <taxon>Metazoa</taxon>
        <taxon>Spiralia</taxon>
        <taxon>Lophotrochozoa</taxon>
        <taxon>Mollusca</taxon>
        <taxon>Gastropoda</taxon>
        <taxon>Heterobranchia</taxon>
        <taxon>Euthyneura</taxon>
        <taxon>Panpulmonata</taxon>
        <taxon>Sacoglossa</taxon>
        <taxon>Placobranchoidea</taxon>
        <taxon>Plakobranchidae</taxon>
        <taxon>Elysia</taxon>
    </lineage>
</organism>
<dbReference type="InterPro" id="IPR036249">
    <property type="entry name" value="Thioredoxin-like_sf"/>
</dbReference>
<dbReference type="Gene3D" id="2.60.40.10">
    <property type="entry name" value="Immunoglobulins"/>
    <property type="match status" value="6"/>
</dbReference>
<dbReference type="InterPro" id="IPR013783">
    <property type="entry name" value="Ig-like_fold"/>
</dbReference>
<evidence type="ECO:0000256" key="1">
    <source>
        <dbReference type="ARBA" id="ARBA00022737"/>
    </source>
</evidence>
<feature type="domain" description="Fibronectin type-III" evidence="3">
    <location>
        <begin position="2674"/>
        <end position="2766"/>
    </location>
</feature>
<dbReference type="PANTHER" id="PTHR46708">
    <property type="entry name" value="TENASCIN"/>
    <property type="match status" value="1"/>
</dbReference>
<feature type="domain" description="Fibronectin type-III" evidence="3">
    <location>
        <begin position="1495"/>
        <end position="1594"/>
    </location>
</feature>
<gene>
    <name evidence="4" type="ORF">EGW08_003455</name>
</gene>
<keyword evidence="5" id="KW-1185">Reference proteome</keyword>
<dbReference type="SUPFAM" id="SSF52833">
    <property type="entry name" value="Thioredoxin-like"/>
    <property type="match status" value="1"/>
</dbReference>
<evidence type="ECO:0000256" key="2">
    <source>
        <dbReference type="SAM" id="MobiDB-lite"/>
    </source>
</evidence>
<dbReference type="EMBL" id="RQTK01000074">
    <property type="protein sequence ID" value="RUS88738.1"/>
    <property type="molecule type" value="Genomic_DNA"/>
</dbReference>
<name>A0A3S1ACY7_ELYCH</name>
<feature type="domain" description="Fibronectin type-III" evidence="3">
    <location>
        <begin position="1859"/>
        <end position="1955"/>
    </location>
</feature>